<feature type="transmembrane region" description="Helical" evidence="8">
    <location>
        <begin position="117"/>
        <end position="137"/>
    </location>
</feature>
<dbReference type="PANTHER" id="PTHR33908:SF11">
    <property type="entry name" value="MEMBRANE PROTEIN"/>
    <property type="match status" value="1"/>
</dbReference>
<feature type="transmembrane region" description="Helical" evidence="8">
    <location>
        <begin position="305"/>
        <end position="326"/>
    </location>
</feature>
<evidence type="ECO:0000256" key="8">
    <source>
        <dbReference type="SAM" id="Phobius"/>
    </source>
</evidence>
<reference evidence="10 11" key="1">
    <citation type="submission" date="2018-07" db="EMBL/GenBank/DDBJ databases">
        <title>Genomic Encyclopedia of Type Strains, Phase III (KMG-III): the genomes of soil and plant-associated and newly described type strains.</title>
        <authorList>
            <person name="Whitman W."/>
        </authorList>
    </citation>
    <scope>NUCLEOTIDE SEQUENCE [LARGE SCALE GENOMIC DNA]</scope>
    <source>
        <strain evidence="10 11">31-25a</strain>
    </source>
</reference>
<comment type="subcellular location">
    <subcellularLocation>
        <location evidence="1">Cell membrane</location>
        <topology evidence="1">Multi-pass membrane protein</topology>
    </subcellularLocation>
</comment>
<feature type="transmembrane region" description="Helical" evidence="8">
    <location>
        <begin position="21"/>
        <end position="43"/>
    </location>
</feature>
<dbReference type="GO" id="GO:0005886">
    <property type="term" value="C:plasma membrane"/>
    <property type="evidence" value="ECO:0007669"/>
    <property type="project" value="UniProtKB-SubCell"/>
</dbReference>
<evidence type="ECO:0000256" key="1">
    <source>
        <dbReference type="ARBA" id="ARBA00004651"/>
    </source>
</evidence>
<evidence type="ECO:0000256" key="3">
    <source>
        <dbReference type="ARBA" id="ARBA00022676"/>
    </source>
</evidence>
<evidence type="ECO:0000256" key="2">
    <source>
        <dbReference type="ARBA" id="ARBA00022475"/>
    </source>
</evidence>
<feature type="transmembrane region" description="Helical" evidence="8">
    <location>
        <begin position="172"/>
        <end position="200"/>
    </location>
</feature>
<proteinExistence type="predicted"/>
<gene>
    <name evidence="10" type="ORF">C7476_11437</name>
</gene>
<keyword evidence="2" id="KW-1003">Cell membrane</keyword>
<keyword evidence="5 8" id="KW-0812">Transmembrane</keyword>
<dbReference type="Proteomes" id="UP000253324">
    <property type="component" value="Unassembled WGS sequence"/>
</dbReference>
<dbReference type="InterPro" id="IPR038731">
    <property type="entry name" value="RgtA/B/C-like"/>
</dbReference>
<dbReference type="EMBL" id="QPJM01000014">
    <property type="protein sequence ID" value="RCW80323.1"/>
    <property type="molecule type" value="Genomic_DNA"/>
</dbReference>
<feature type="domain" description="Glycosyltransferase RgtA/B/C/D-like" evidence="9">
    <location>
        <begin position="67"/>
        <end position="227"/>
    </location>
</feature>
<dbReference type="AlphaFoldDB" id="A0A368YJA6"/>
<keyword evidence="7 8" id="KW-0472">Membrane</keyword>
<dbReference type="GO" id="GO:0009103">
    <property type="term" value="P:lipopolysaccharide biosynthetic process"/>
    <property type="evidence" value="ECO:0007669"/>
    <property type="project" value="UniProtKB-ARBA"/>
</dbReference>
<feature type="transmembrane region" description="Helical" evidence="8">
    <location>
        <begin position="359"/>
        <end position="379"/>
    </location>
</feature>
<feature type="transmembrane region" description="Helical" evidence="8">
    <location>
        <begin position="84"/>
        <end position="105"/>
    </location>
</feature>
<protein>
    <submittedName>
        <fullName evidence="10">4-amino-4-deoxy-L-arabinose transferase-like glycosyltransferase</fullName>
    </submittedName>
</protein>
<dbReference type="InterPro" id="IPR050297">
    <property type="entry name" value="LipidA_mod_glycosyltrf_83"/>
</dbReference>
<evidence type="ECO:0000313" key="10">
    <source>
        <dbReference type="EMBL" id="RCW80323.1"/>
    </source>
</evidence>
<evidence type="ECO:0000256" key="4">
    <source>
        <dbReference type="ARBA" id="ARBA00022679"/>
    </source>
</evidence>
<evidence type="ECO:0000256" key="7">
    <source>
        <dbReference type="ARBA" id="ARBA00023136"/>
    </source>
</evidence>
<name>A0A368YJA6_9HYPH</name>
<sequence>MFWRNFSMASLDGPPINWSKLARLAPRAIVLYILAILVLRLFLSRFMEIDEAQFVGEVAFAWNYGNSHPPMYNWLVRLALELTGWNWVLAVALVRLSLLGLYHWLSFDTARRLGGDRAGVLALTASAFLPQIVWMSIQTTAHTILVISASIGIVHAFALLREGKGTRAYIWFGIWAAIGALAKYNFFIFLVSFFIAAAMTAPIRRQLFERRIWISIAIFIAAFTPVIVASLNAPLAATAGRMHKLAQAIGYLESFDLPRVGIDGLASLLISTFLWAGPALIIFWIGRSRDHPRPPPDGGADVRKLLLRTILIGLGAFAVLVFIADYHSVAERYMAPILAPTAILLALSLPQVLGARNVLVISGAMYILAPLAVAMIALFGTPRFNFPFDGVADAIRAQNPTPARIASNRQDDAGNVAALLHWPPERGEASDIVLVWQGNDDPGEEALARLPTDAQPIGPVTRVTARVRNFNGELRTFSFQRYSSRLPIPDQNSGG</sequence>
<feature type="transmembrane region" description="Helical" evidence="8">
    <location>
        <begin position="333"/>
        <end position="353"/>
    </location>
</feature>
<dbReference type="PANTHER" id="PTHR33908">
    <property type="entry name" value="MANNOSYLTRANSFERASE YKCB-RELATED"/>
    <property type="match status" value="1"/>
</dbReference>
<accession>A0A368YJA6</accession>
<feature type="transmembrane region" description="Helical" evidence="8">
    <location>
        <begin position="212"/>
        <end position="239"/>
    </location>
</feature>
<dbReference type="GO" id="GO:0016763">
    <property type="term" value="F:pentosyltransferase activity"/>
    <property type="evidence" value="ECO:0007669"/>
    <property type="project" value="TreeGrafter"/>
</dbReference>
<feature type="transmembrane region" description="Helical" evidence="8">
    <location>
        <begin position="260"/>
        <end position="285"/>
    </location>
</feature>
<evidence type="ECO:0000256" key="5">
    <source>
        <dbReference type="ARBA" id="ARBA00022692"/>
    </source>
</evidence>
<comment type="caution">
    <text evidence="10">The sequence shown here is derived from an EMBL/GenBank/DDBJ whole genome shotgun (WGS) entry which is preliminary data.</text>
</comment>
<feature type="transmembrane region" description="Helical" evidence="8">
    <location>
        <begin position="143"/>
        <end position="160"/>
    </location>
</feature>
<evidence type="ECO:0000313" key="11">
    <source>
        <dbReference type="Proteomes" id="UP000253324"/>
    </source>
</evidence>
<evidence type="ECO:0000256" key="6">
    <source>
        <dbReference type="ARBA" id="ARBA00022989"/>
    </source>
</evidence>
<keyword evidence="11" id="KW-1185">Reference proteome</keyword>
<dbReference type="Pfam" id="PF13231">
    <property type="entry name" value="PMT_2"/>
    <property type="match status" value="1"/>
</dbReference>
<keyword evidence="6 8" id="KW-1133">Transmembrane helix</keyword>
<organism evidence="10 11">
    <name type="scientific">Phyllobacterium bourgognense</name>
    <dbReference type="NCBI Taxonomy" id="314236"/>
    <lineage>
        <taxon>Bacteria</taxon>
        <taxon>Pseudomonadati</taxon>
        <taxon>Pseudomonadota</taxon>
        <taxon>Alphaproteobacteria</taxon>
        <taxon>Hyphomicrobiales</taxon>
        <taxon>Phyllobacteriaceae</taxon>
        <taxon>Phyllobacterium</taxon>
    </lineage>
</organism>
<keyword evidence="3" id="KW-0328">Glycosyltransferase</keyword>
<keyword evidence="4 10" id="KW-0808">Transferase</keyword>
<evidence type="ECO:0000259" key="9">
    <source>
        <dbReference type="Pfam" id="PF13231"/>
    </source>
</evidence>